<dbReference type="InterPro" id="IPR003593">
    <property type="entry name" value="AAA+_ATPase"/>
</dbReference>
<evidence type="ECO:0000313" key="12">
    <source>
        <dbReference type="Proteomes" id="UP000233654"/>
    </source>
</evidence>
<dbReference type="InterPro" id="IPR003439">
    <property type="entry name" value="ABC_transporter-like_ATP-bd"/>
</dbReference>
<keyword evidence="8" id="KW-0472">Membrane</keyword>
<keyword evidence="5" id="KW-0547">Nucleotide-binding</keyword>
<dbReference type="InterPro" id="IPR050763">
    <property type="entry name" value="ABC_transporter_ATP-binding"/>
</dbReference>
<evidence type="ECO:0000256" key="9">
    <source>
        <dbReference type="ARBA" id="ARBA00023251"/>
    </source>
</evidence>
<proteinExistence type="inferred from homology"/>
<feature type="domain" description="ABC transporter" evidence="10">
    <location>
        <begin position="4"/>
        <end position="229"/>
    </location>
</feature>
<reference evidence="11 12" key="1">
    <citation type="journal article" date="2017" name="ISME J.">
        <title>Potential for microbial H2 and metal transformations associated with novel bacteria and archaea in deep terrestrial subsurface sediments.</title>
        <authorList>
            <person name="Hernsdorf A.W."/>
            <person name="Amano Y."/>
            <person name="Miyakawa K."/>
            <person name="Ise K."/>
            <person name="Suzuki Y."/>
            <person name="Anantharaman K."/>
            <person name="Probst A."/>
            <person name="Burstein D."/>
            <person name="Thomas B.C."/>
            <person name="Banfield J.F."/>
        </authorList>
    </citation>
    <scope>NUCLEOTIDE SEQUENCE [LARGE SCALE GENOMIC DNA]</scope>
    <source>
        <strain evidence="11">HGW-Actinobacteria-3</strain>
    </source>
</reference>
<accession>A0A2N3G4B8</accession>
<dbReference type="SMART" id="SM00382">
    <property type="entry name" value="AAA"/>
    <property type="match status" value="1"/>
</dbReference>
<dbReference type="FunFam" id="3.40.50.300:FF:000589">
    <property type="entry name" value="ABC transporter, ATP-binding subunit"/>
    <property type="match status" value="1"/>
</dbReference>
<evidence type="ECO:0000256" key="8">
    <source>
        <dbReference type="ARBA" id="ARBA00023136"/>
    </source>
</evidence>
<keyword evidence="6" id="KW-0067">ATP-binding</keyword>
<dbReference type="GO" id="GO:0016887">
    <property type="term" value="F:ATP hydrolysis activity"/>
    <property type="evidence" value="ECO:0007669"/>
    <property type="project" value="InterPro"/>
</dbReference>
<dbReference type="CDD" id="cd03230">
    <property type="entry name" value="ABC_DR_subfamily_A"/>
    <property type="match status" value="1"/>
</dbReference>
<comment type="subcellular location">
    <subcellularLocation>
        <location evidence="1">Cell membrane</location>
        <topology evidence="1">Peripheral membrane protein</topology>
    </subcellularLocation>
</comment>
<dbReference type="AlphaFoldDB" id="A0A2N3G4B8"/>
<keyword evidence="7" id="KW-1278">Translocase</keyword>
<dbReference type="Pfam" id="PF00005">
    <property type="entry name" value="ABC_tran"/>
    <property type="match status" value="1"/>
</dbReference>
<dbReference type="EMBL" id="PHEX01000078">
    <property type="protein sequence ID" value="PKQ27565.1"/>
    <property type="molecule type" value="Genomic_DNA"/>
</dbReference>
<keyword evidence="9" id="KW-0046">Antibiotic resistance</keyword>
<evidence type="ECO:0000256" key="6">
    <source>
        <dbReference type="ARBA" id="ARBA00022840"/>
    </source>
</evidence>
<dbReference type="Proteomes" id="UP000233654">
    <property type="component" value="Unassembled WGS sequence"/>
</dbReference>
<evidence type="ECO:0000256" key="5">
    <source>
        <dbReference type="ARBA" id="ARBA00022741"/>
    </source>
</evidence>
<dbReference type="GO" id="GO:0005524">
    <property type="term" value="F:ATP binding"/>
    <property type="evidence" value="ECO:0007669"/>
    <property type="project" value="UniProtKB-KW"/>
</dbReference>
<dbReference type="PANTHER" id="PTHR42711:SF5">
    <property type="entry name" value="ABC TRANSPORTER ATP-BINDING PROTEIN NATA"/>
    <property type="match status" value="1"/>
</dbReference>
<protein>
    <submittedName>
        <fullName evidence="11">ABC transporter</fullName>
    </submittedName>
</protein>
<keyword evidence="4" id="KW-1003">Cell membrane</keyword>
<dbReference type="GO" id="GO:0046677">
    <property type="term" value="P:response to antibiotic"/>
    <property type="evidence" value="ECO:0007669"/>
    <property type="project" value="UniProtKB-KW"/>
</dbReference>
<dbReference type="PROSITE" id="PS50893">
    <property type="entry name" value="ABC_TRANSPORTER_2"/>
    <property type="match status" value="1"/>
</dbReference>
<name>A0A2N3G4B8_9ACTN</name>
<evidence type="ECO:0000256" key="1">
    <source>
        <dbReference type="ARBA" id="ARBA00004202"/>
    </source>
</evidence>
<dbReference type="PANTHER" id="PTHR42711">
    <property type="entry name" value="ABC TRANSPORTER ATP-BINDING PROTEIN"/>
    <property type="match status" value="1"/>
</dbReference>
<comment type="similarity">
    <text evidence="2">Belongs to the ABC transporter superfamily.</text>
</comment>
<dbReference type="InterPro" id="IPR027417">
    <property type="entry name" value="P-loop_NTPase"/>
</dbReference>
<sequence>MAAISVRNLHKNYGTLKAVDGVSFEVKDREIFGILGPNGAGKTTTLEMIETLREPDSGDILVDGIEVRKNEKKIKEIIGVQLQNTAFFDNLSVYENVDLFGSFYSNRRPVNELLEMVDLQDKKNSMLSELSGGQHKRVSIVLALVNDPRVVFLDEPTTGLDPQARRNIWEIIENLKAREKTVVITTHYIEEAERLCDRVAIMDHGKIIDIGTPAELVRRYSPESDISFKLAPEIDRAVIEKITGARNVRNDGGGGYIVTTGTPRETLLGILTAARENGANVDNISMKQASLEDVFLKMTGRRIRE</sequence>
<dbReference type="SUPFAM" id="SSF52540">
    <property type="entry name" value="P-loop containing nucleoside triphosphate hydrolases"/>
    <property type="match status" value="1"/>
</dbReference>
<evidence type="ECO:0000256" key="3">
    <source>
        <dbReference type="ARBA" id="ARBA00022448"/>
    </source>
</evidence>
<evidence type="ECO:0000256" key="2">
    <source>
        <dbReference type="ARBA" id="ARBA00005417"/>
    </source>
</evidence>
<dbReference type="GO" id="GO:0005886">
    <property type="term" value="C:plasma membrane"/>
    <property type="evidence" value="ECO:0007669"/>
    <property type="project" value="UniProtKB-SubCell"/>
</dbReference>
<keyword evidence="3" id="KW-0813">Transport</keyword>
<gene>
    <name evidence="11" type="ORF">CVT63_07350</name>
</gene>
<comment type="caution">
    <text evidence="11">The sequence shown here is derived from an EMBL/GenBank/DDBJ whole genome shotgun (WGS) entry which is preliminary data.</text>
</comment>
<evidence type="ECO:0000256" key="7">
    <source>
        <dbReference type="ARBA" id="ARBA00022967"/>
    </source>
</evidence>
<dbReference type="Gene3D" id="3.40.50.300">
    <property type="entry name" value="P-loop containing nucleotide triphosphate hydrolases"/>
    <property type="match status" value="1"/>
</dbReference>
<evidence type="ECO:0000259" key="10">
    <source>
        <dbReference type="PROSITE" id="PS50893"/>
    </source>
</evidence>
<evidence type="ECO:0000313" key="11">
    <source>
        <dbReference type="EMBL" id="PKQ27565.1"/>
    </source>
</evidence>
<evidence type="ECO:0000256" key="4">
    <source>
        <dbReference type="ARBA" id="ARBA00022475"/>
    </source>
</evidence>
<organism evidence="11 12">
    <name type="scientific">Candidatus Anoxymicrobium japonicum</name>
    <dbReference type="NCBI Taxonomy" id="2013648"/>
    <lineage>
        <taxon>Bacteria</taxon>
        <taxon>Bacillati</taxon>
        <taxon>Actinomycetota</taxon>
        <taxon>Candidatus Geothermincolia</taxon>
        <taxon>Candidatus Geothermincolales</taxon>
        <taxon>Candidatus Anoxymicrobiaceae</taxon>
        <taxon>Candidatus Anoxymicrobium</taxon>
    </lineage>
</organism>